<comment type="caution">
    <text evidence="2">The sequence shown here is derived from an EMBL/GenBank/DDBJ whole genome shotgun (WGS) entry which is preliminary data.</text>
</comment>
<evidence type="ECO:0000256" key="1">
    <source>
        <dbReference type="SAM" id="MobiDB-lite"/>
    </source>
</evidence>
<name>A0ABN9WIF6_9DINO</name>
<reference evidence="2" key="1">
    <citation type="submission" date="2023-10" db="EMBL/GenBank/DDBJ databases">
        <authorList>
            <person name="Chen Y."/>
            <person name="Shah S."/>
            <person name="Dougan E. K."/>
            <person name="Thang M."/>
            <person name="Chan C."/>
        </authorList>
    </citation>
    <scope>NUCLEOTIDE SEQUENCE [LARGE SCALE GENOMIC DNA]</scope>
</reference>
<protein>
    <recommendedName>
        <fullName evidence="4">DNA-directed DNA polymerase</fullName>
    </recommendedName>
</protein>
<organism evidence="2 3">
    <name type="scientific">Prorocentrum cordatum</name>
    <dbReference type="NCBI Taxonomy" id="2364126"/>
    <lineage>
        <taxon>Eukaryota</taxon>
        <taxon>Sar</taxon>
        <taxon>Alveolata</taxon>
        <taxon>Dinophyceae</taxon>
        <taxon>Prorocentrales</taxon>
        <taxon>Prorocentraceae</taxon>
        <taxon>Prorocentrum</taxon>
    </lineage>
</organism>
<dbReference type="EMBL" id="CAUYUJ010018781">
    <property type="protein sequence ID" value="CAK0886272.1"/>
    <property type="molecule type" value="Genomic_DNA"/>
</dbReference>
<evidence type="ECO:0000313" key="2">
    <source>
        <dbReference type="EMBL" id="CAK0886272.1"/>
    </source>
</evidence>
<evidence type="ECO:0000313" key="3">
    <source>
        <dbReference type="Proteomes" id="UP001189429"/>
    </source>
</evidence>
<proteinExistence type="predicted"/>
<keyword evidence="3" id="KW-1185">Reference proteome</keyword>
<dbReference type="Proteomes" id="UP001189429">
    <property type="component" value="Unassembled WGS sequence"/>
</dbReference>
<sequence>MTDDAEAEGFASLVEKYAPVFVVLDSSEKDVVEKLVVVGTRYMRQNAQGFCRSAGSRPLLMIYGSDLTPMLHKLRTCVSVDGKKEHRETNKPVEWLLHRAYFVFRDDHQRLQARTMFEAPVQMASKKIWYLYGAAERFCPVPRWWHPDGVNLSWYVFDRGEKGSLSRCMRRRHLQNLAGIPDPAARHRASLLDWVMDSACADHDVQNALCVSCSFGIDGMDAMYKNIFKAIRSARDTLDTLMETLPEWLRDLQVSADPYDMDAVRELWLAMGAKPHIAEAMSQIDLRWENGSLRCHSRVCEMPDPLGRVGSLVLAAYRLTTFTTSRFLSLGRSCKGLCMALMCGLDQHMAFTRAQPGAGEWYSHCYDLLDPVARRFVCKTALASHATDRMHALLLKDDRVAKNPAKFVDAVHSGIQYLHALKVFAVLRKPIFEVCCGDVAEKCAALQPSEVAVPPDPILAKVQALLRLGYPMACVEQAFDLMRGAPWSILRWEQMHGAGAKQHHVHKGFTASAHSAKTAVNLMLPMVRAATPAPRRSMGDIRLESLKRKQPQNAGGAGAAKSAVETYHVEFRNAPLDIRDRYHVKGTADKRRKVAENRVAIVAMENKINEAKLKQQQEAAEAPPLRVACTGWSSDGARALDAMYQGSDFPKSVVQREIARDLKCPCPPSEPTRQAMADCDDGSWEELPPDCPAWVADVCRNREAFSTVAFVFGDSIDSPTFVLGHASQKPMWAAFYRLQRAAAAGAAAGSADAMPETPRQQHRNNWRVHFKEYLFEDSAAFAEPPAFVIPFVRFEGKGFAWADVDLVEHGAFCEQLPEPRKEKGKKRSKREKEDLALASKHPWVRRFAGKPDGAKTGGSKKEPHAVDVDLDEEELKAVYAAVAEAKLEHKGKAVDSYRGRPAAGVPQEWMCKFFPAGSRSSTFATSTYGAALAVGLARTWAQLMQDWYDRWVAAGRSDDVDFGPPDVDRCAPPKVRADILALPADHSARLRYAMAASKRQAPAGGRRKMTLAQEEASKRPEDIARVVNRNIPRMFGNAIPPAAVDVVQVNGVTMRRNMIQERTALLAAGKVRADPEYFGQTLAVPANPSQELHDGLAEVIAVARARQRRDRKKEPLIHWLRQRRTKLNQKSVVKIVDLLVELQAAGCPKFGGLVVQVFSAFERLKMLEDCKKELGVAVPGLEEGLKSLFAEESRKDTECDVSIFWNKYRTTARMFLDPAMVDSVLSEVGSWENVTSQLSALSTGSKLGAELFLDFCPEVVAAHVCGYMKDQAAVFAASDKPVNPDTLGELSDGMLAEASRLKIDNMVTVGKDYDIPFMDSVATLKCHASVDLARRHVQAMVKTLAVKHGKLDLMSIEQEIRGQQAVVQTTREFAESVLKPFRDVRKEMDRVSKTAVFNEPGDVPDFMESKRGLWENTDATFDLEVAYMRKLAGTEGGAFLVTQAIDELPDGTKELKFVDCLLKLRALTGTRAWQFASPTSQGVVNSPVAMIAKMERGEGPCAAEFPANAPMGQAGQRVANFCAAKKSEEVDGVATETQVYGVEALTLRINEAKKAVGEKTLKDLGPVTACQVYRWLLSSEMAQELDVISRKAYELVTQGATAASQGEKKAGVAVEHMVAAHTSAKAAKALKKAAAKPAPAKPAKKKAKKS</sequence>
<feature type="region of interest" description="Disordered" evidence="1">
    <location>
        <begin position="1629"/>
        <end position="1650"/>
    </location>
</feature>
<gene>
    <name evidence="2" type="ORF">PCOR1329_LOCUS67666</name>
</gene>
<evidence type="ECO:0008006" key="4">
    <source>
        <dbReference type="Google" id="ProtNLM"/>
    </source>
</evidence>
<accession>A0ABN9WIF6</accession>